<sequence>NSTVPESNGAGDGDPMTVTVAAGSTECSTAGVQPKTDTASVLHEAALSINFLHEQIKVRSSNLFSVFVLNESDAYKTYNCQGHARNIADLRSRGLCLAAVDAIPELMDGKACSTCWPEIPVREAGLDRHRLSNFTTMHTP</sequence>
<proteinExistence type="predicted"/>
<dbReference type="InterPro" id="IPR045239">
    <property type="entry name" value="bHLH95_bHLH"/>
</dbReference>
<reference evidence="1 2" key="1">
    <citation type="journal article" date="2014" name="Agronomy (Basel)">
        <title>A Draft Genome Sequence for Ensete ventricosum, the Drought-Tolerant Tree Against Hunger.</title>
        <authorList>
            <person name="Harrison J."/>
            <person name="Moore K.A."/>
            <person name="Paszkiewicz K."/>
            <person name="Jones T."/>
            <person name="Grant M."/>
            <person name="Ambacheew D."/>
            <person name="Muzemil S."/>
            <person name="Studholme D.J."/>
        </authorList>
    </citation>
    <scope>NUCLEOTIDE SEQUENCE [LARGE SCALE GENOMIC DNA]</scope>
</reference>
<gene>
    <name evidence="1" type="ORF">B296_00006475</name>
</gene>
<evidence type="ECO:0000313" key="2">
    <source>
        <dbReference type="Proteomes" id="UP000287651"/>
    </source>
</evidence>
<feature type="non-terminal residue" evidence="1">
    <location>
        <position position="1"/>
    </location>
</feature>
<organism evidence="1 2">
    <name type="scientific">Ensete ventricosum</name>
    <name type="common">Abyssinian banana</name>
    <name type="synonym">Musa ensete</name>
    <dbReference type="NCBI Taxonomy" id="4639"/>
    <lineage>
        <taxon>Eukaryota</taxon>
        <taxon>Viridiplantae</taxon>
        <taxon>Streptophyta</taxon>
        <taxon>Embryophyta</taxon>
        <taxon>Tracheophyta</taxon>
        <taxon>Spermatophyta</taxon>
        <taxon>Magnoliopsida</taxon>
        <taxon>Liliopsida</taxon>
        <taxon>Zingiberales</taxon>
        <taxon>Musaceae</taxon>
        <taxon>Ensete</taxon>
    </lineage>
</organism>
<dbReference type="CDD" id="cd11393">
    <property type="entry name" value="bHLH_AtbHLH_like"/>
    <property type="match status" value="1"/>
</dbReference>
<protein>
    <submittedName>
        <fullName evidence="1">Uncharacterized protein</fullName>
    </submittedName>
</protein>
<name>A0A427AWJ3_ENSVE</name>
<dbReference type="EMBL" id="AMZH03001110">
    <property type="protein sequence ID" value="RRT80575.1"/>
    <property type="molecule type" value="Genomic_DNA"/>
</dbReference>
<dbReference type="Proteomes" id="UP000287651">
    <property type="component" value="Unassembled WGS sequence"/>
</dbReference>
<evidence type="ECO:0000313" key="1">
    <source>
        <dbReference type="EMBL" id="RRT80575.1"/>
    </source>
</evidence>
<comment type="caution">
    <text evidence="1">The sequence shown here is derived from an EMBL/GenBank/DDBJ whole genome shotgun (WGS) entry which is preliminary data.</text>
</comment>
<dbReference type="AlphaFoldDB" id="A0A427AWJ3"/>
<accession>A0A427AWJ3</accession>